<dbReference type="GO" id="GO:0005524">
    <property type="term" value="F:ATP binding"/>
    <property type="evidence" value="ECO:0007669"/>
    <property type="project" value="UniProtKB-UniRule"/>
</dbReference>
<feature type="domain" description="ABC transporter" evidence="13">
    <location>
        <begin position="38"/>
        <end position="298"/>
    </location>
</feature>
<keyword evidence="3 12" id="KW-0820">tRNA-binding</keyword>
<keyword evidence="5 12" id="KW-0677">Repeat</keyword>
<dbReference type="GO" id="GO:0005737">
    <property type="term" value="C:cytoplasm"/>
    <property type="evidence" value="ECO:0007669"/>
    <property type="project" value="UniProtKB-SubCell"/>
</dbReference>
<evidence type="ECO:0000256" key="11">
    <source>
        <dbReference type="ARBA" id="ARBA00022917"/>
    </source>
</evidence>
<comment type="similarity">
    <text evidence="1 12">Belongs to the ABC transporter superfamily. ABCF family. Translational throttle EttA subfamily.</text>
</comment>
<organism evidence="14 15">
    <name type="scientific">Sphingomonas jinjuensis</name>
    <dbReference type="NCBI Taxonomy" id="535907"/>
    <lineage>
        <taxon>Bacteria</taxon>
        <taxon>Pseudomonadati</taxon>
        <taxon>Pseudomonadota</taxon>
        <taxon>Alphaproteobacteria</taxon>
        <taxon>Sphingomonadales</taxon>
        <taxon>Sphingomonadaceae</taxon>
        <taxon>Sphingomonas</taxon>
    </lineage>
</organism>
<proteinExistence type="inferred from homology"/>
<dbReference type="Pfam" id="PF00005">
    <property type="entry name" value="ABC_tran"/>
    <property type="match status" value="2"/>
</dbReference>
<evidence type="ECO:0000256" key="9">
    <source>
        <dbReference type="ARBA" id="ARBA00022845"/>
    </source>
</evidence>
<dbReference type="InterPro" id="IPR017871">
    <property type="entry name" value="ABC_transporter-like_CS"/>
</dbReference>
<dbReference type="SUPFAM" id="SSF52540">
    <property type="entry name" value="P-loop containing nucleoside triphosphate hydrolases"/>
    <property type="match status" value="2"/>
</dbReference>
<dbReference type="SMART" id="SM00382">
    <property type="entry name" value="AAA"/>
    <property type="match status" value="2"/>
</dbReference>
<dbReference type="InterPro" id="IPR027417">
    <property type="entry name" value="P-loop_NTPase"/>
</dbReference>
<keyword evidence="7 12" id="KW-0378">Hydrolase</keyword>
<comment type="caution">
    <text evidence="14">The sequence shown here is derived from an EMBL/GenBank/DDBJ whole genome shotgun (WGS) entry which is preliminary data.</text>
</comment>
<dbReference type="FunFam" id="3.40.50.300:FF:000011">
    <property type="entry name" value="Putative ABC transporter ATP-binding component"/>
    <property type="match status" value="1"/>
</dbReference>
<dbReference type="InterPro" id="IPR022374">
    <property type="entry name" value="EttA"/>
</dbReference>
<dbReference type="EC" id="3.6.1.-" evidence="12"/>
<evidence type="ECO:0000256" key="1">
    <source>
        <dbReference type="ARBA" id="ARBA00005868"/>
    </source>
</evidence>
<dbReference type="CDD" id="cd03221">
    <property type="entry name" value="ABCF_EF-3"/>
    <property type="match status" value="2"/>
</dbReference>
<dbReference type="NCBIfam" id="NF008775">
    <property type="entry name" value="PRK11819.1"/>
    <property type="match status" value="1"/>
</dbReference>
<dbReference type="Proteomes" id="UP000529795">
    <property type="component" value="Unassembled WGS sequence"/>
</dbReference>
<sequence length="594" mass="66337">MAQVLRPGGRVANRLGHRYLARHIPAPFEPRSRRHMAVQYTYVMKGLTKTFPGAPKPVLNNIHLQFLPGAKIAIIGPNGSGKSTLMKIMGGIDTDYVGEAWAADGVKVGYLPQEPHLDPDKTVIENVRLGAGPVVGMIDRFNAISAEMGDPKDDTDFDALMEEMGDLQAKIDAADGWSLDSQLEQAMEAMRCPPSDSPVTNLSGGERRRVALVRLLLEKPDILLLDEPTNHLDAESVSWLENHLKEYAGNVILVTHDRYFLDNVVNWVLELDRGRYYTYESNYSGYLEKKAKRLEQEEREEAGKQKAIADELAWMRQTPKARQTKSKARIRAFDELVEKQENRVAGKAAILIQLPERLGGKVIEAKGLTKSYGDKLLFENLDFTLPPGGIVGVIGPNGAGKSTLFKLITGQETPDAGTIEVGSTVRLGYVDQSRDQLDPNKNVWQEISDELEVFRFGKQEMGTRAYVGAFNFRGADQQKKVGQLSGGERNRVHMAKMLKEGGNVLLLDEPTNDLDVETLRALEEALESFAGCAVVISHDRFFLDRLCTHILAFEGDSHVEWFEGNFESYEEDKRRRLGDAADRPTRLAYKKLTR</sequence>
<keyword evidence="6 12" id="KW-0547">Nucleotide-binding</keyword>
<evidence type="ECO:0000256" key="3">
    <source>
        <dbReference type="ARBA" id="ARBA00022555"/>
    </source>
</evidence>
<keyword evidence="11 12" id="KW-0648">Protein biosynthesis</keyword>
<evidence type="ECO:0000256" key="5">
    <source>
        <dbReference type="ARBA" id="ARBA00022737"/>
    </source>
</evidence>
<dbReference type="GO" id="GO:0000049">
    <property type="term" value="F:tRNA binding"/>
    <property type="evidence" value="ECO:0007669"/>
    <property type="project" value="UniProtKB-UniRule"/>
</dbReference>
<dbReference type="NCBIfam" id="TIGR03719">
    <property type="entry name" value="ABC_ABC_ChvD"/>
    <property type="match status" value="1"/>
</dbReference>
<evidence type="ECO:0000256" key="8">
    <source>
        <dbReference type="ARBA" id="ARBA00022840"/>
    </source>
</evidence>
<feature type="binding site" evidence="12">
    <location>
        <begin position="395"/>
        <end position="402"/>
    </location>
    <ligand>
        <name>ATP</name>
        <dbReference type="ChEBI" id="CHEBI:30616"/>
        <label>2</label>
    </ligand>
</feature>
<comment type="domain">
    <text evidence="12">The arm domain is inserted in the first ABC transporter domain. Probably contacts ribosomal protein L1.</text>
</comment>
<evidence type="ECO:0000259" key="13">
    <source>
        <dbReference type="PROSITE" id="PS50893"/>
    </source>
</evidence>
<dbReference type="GO" id="GO:0016887">
    <property type="term" value="F:ATP hydrolysis activity"/>
    <property type="evidence" value="ECO:0007669"/>
    <property type="project" value="UniProtKB-UniRule"/>
</dbReference>
<dbReference type="PROSITE" id="PS00211">
    <property type="entry name" value="ABC_TRANSPORTER_1"/>
    <property type="match status" value="1"/>
</dbReference>
<keyword evidence="2 12" id="KW-0963">Cytoplasm</keyword>
<dbReference type="GO" id="GO:0045900">
    <property type="term" value="P:negative regulation of translational elongation"/>
    <property type="evidence" value="ECO:0007669"/>
    <property type="project" value="UniProtKB-UniRule"/>
</dbReference>
<evidence type="ECO:0000256" key="10">
    <source>
        <dbReference type="ARBA" id="ARBA00022884"/>
    </source>
</evidence>
<evidence type="ECO:0000256" key="2">
    <source>
        <dbReference type="ARBA" id="ARBA00022490"/>
    </source>
</evidence>
<dbReference type="Gene3D" id="3.40.50.300">
    <property type="entry name" value="P-loop containing nucleotide triphosphate hydrolases"/>
    <property type="match status" value="2"/>
</dbReference>
<dbReference type="GO" id="GO:0019843">
    <property type="term" value="F:rRNA binding"/>
    <property type="evidence" value="ECO:0007669"/>
    <property type="project" value="UniProtKB-UniRule"/>
</dbReference>
<gene>
    <name evidence="12" type="primary">ettA</name>
    <name evidence="14" type="ORF">GGQ80_002033</name>
</gene>
<feature type="region of interest" description="PtIM" evidence="12">
    <location>
        <begin position="281"/>
        <end position="361"/>
    </location>
</feature>
<dbReference type="Pfam" id="PF12848">
    <property type="entry name" value="ABC_tran_Xtn"/>
    <property type="match status" value="1"/>
</dbReference>
<keyword evidence="8 12" id="KW-0067">ATP-binding</keyword>
<evidence type="ECO:0000256" key="12">
    <source>
        <dbReference type="HAMAP-Rule" id="MF_00847"/>
    </source>
</evidence>
<name>A0A840F474_9SPHN</name>
<accession>A0A840F474</accession>
<comment type="function">
    <text evidence="12">A translation factor that gates the progression of the 70S ribosomal initiation complex (IC, containing tRNA(fMet) in the P-site) into the translation elongation cycle by using a mechanism sensitive to the ATP/ADP ratio. Binds to the 70S ribosome E-site where it modulates the state of the translating ribosome during subunit translocation. ATP hydrolysis probably frees it from the ribosome, which can enter the elongation phase.</text>
</comment>
<keyword evidence="15" id="KW-1185">Reference proteome</keyword>
<evidence type="ECO:0000256" key="4">
    <source>
        <dbReference type="ARBA" id="ARBA00022730"/>
    </source>
</evidence>
<feature type="domain" description="ABC transporter" evidence="13">
    <location>
        <begin position="363"/>
        <end position="580"/>
    </location>
</feature>
<dbReference type="EMBL" id="JACIEV010000005">
    <property type="protein sequence ID" value="MBB4154123.1"/>
    <property type="molecule type" value="Genomic_DNA"/>
</dbReference>
<comment type="subunit">
    <text evidence="12">Monomer. Probably contacts ribosomal proteins L1, L5, L33 and S7, the 16S and 23S rRNA and the P-site containing tRNA(fMet).</text>
</comment>
<dbReference type="PROSITE" id="PS50893">
    <property type="entry name" value="ABC_TRANSPORTER_2"/>
    <property type="match status" value="2"/>
</dbReference>
<comment type="domain">
    <text evidence="12">The P-site tRNA interaction motif (PtIM domain) probably interacts with the P-site tRNA(fMet) as well as the 23S rRNA.</text>
</comment>
<keyword evidence="10 12" id="KW-0694">RNA-binding</keyword>
<dbReference type="PANTHER" id="PTHR43858">
    <property type="entry name" value="ENERGY-DEPENDENT TRANSLATIONAL THROTTLE PROTEIN ETTA"/>
    <property type="match status" value="1"/>
</dbReference>
<keyword evidence="4 12" id="KW-0699">rRNA-binding</keyword>
<comment type="subcellular location">
    <subcellularLocation>
        <location evidence="12">Cytoplasm</location>
    </subcellularLocation>
    <text evidence="12">Associates with ribosomes and polysomes.</text>
</comment>
<dbReference type="FunFam" id="3.40.50.300:FF:000183">
    <property type="entry name" value="ABC transporter ATP-binding protein yjjK"/>
    <property type="match status" value="1"/>
</dbReference>
<dbReference type="GO" id="GO:0006412">
    <property type="term" value="P:translation"/>
    <property type="evidence" value="ECO:0007669"/>
    <property type="project" value="UniProtKB-KW"/>
</dbReference>
<reference evidence="14 15" key="1">
    <citation type="submission" date="2020-08" db="EMBL/GenBank/DDBJ databases">
        <title>Genomic Encyclopedia of Type Strains, Phase IV (KMG-IV): sequencing the most valuable type-strain genomes for metagenomic binning, comparative biology and taxonomic classification.</title>
        <authorList>
            <person name="Goeker M."/>
        </authorList>
    </citation>
    <scope>NUCLEOTIDE SEQUENCE [LARGE SCALE GENOMIC DNA]</scope>
    <source>
        <strain evidence="14 15">YC6723</strain>
    </source>
</reference>
<keyword evidence="9 12" id="KW-0810">Translation regulation</keyword>
<dbReference type="InterPro" id="IPR032781">
    <property type="entry name" value="ABC_tran_Xtn"/>
</dbReference>
<dbReference type="PANTHER" id="PTHR43858:SF1">
    <property type="entry name" value="ABC TRANSPORTER-RELATED PROTEIN"/>
    <property type="match status" value="1"/>
</dbReference>
<dbReference type="GO" id="GO:0043022">
    <property type="term" value="F:ribosome binding"/>
    <property type="evidence" value="ECO:0007669"/>
    <property type="project" value="UniProtKB-UniRule"/>
</dbReference>
<evidence type="ECO:0000313" key="14">
    <source>
        <dbReference type="EMBL" id="MBB4154123.1"/>
    </source>
</evidence>
<dbReference type="HAMAP" id="MF_00847">
    <property type="entry name" value="EttA"/>
    <property type="match status" value="1"/>
</dbReference>
<evidence type="ECO:0000256" key="7">
    <source>
        <dbReference type="ARBA" id="ARBA00022801"/>
    </source>
</evidence>
<comment type="catalytic activity">
    <reaction evidence="12">
        <text>ATP + H2O = ADP + phosphate + H(+)</text>
        <dbReference type="Rhea" id="RHEA:13065"/>
        <dbReference type="ChEBI" id="CHEBI:15377"/>
        <dbReference type="ChEBI" id="CHEBI:15378"/>
        <dbReference type="ChEBI" id="CHEBI:30616"/>
        <dbReference type="ChEBI" id="CHEBI:43474"/>
        <dbReference type="ChEBI" id="CHEBI:456216"/>
    </reaction>
</comment>
<protein>
    <recommendedName>
        <fullName evidence="12">Energy-dependent translational throttle protein EttA</fullName>
        <ecNumber evidence="12">3.6.1.-</ecNumber>
    </recommendedName>
    <alternativeName>
        <fullName evidence="12">Translational regulatory factor EttA</fullName>
    </alternativeName>
</protein>
<dbReference type="InterPro" id="IPR003439">
    <property type="entry name" value="ABC_transporter-like_ATP-bd"/>
</dbReference>
<comment type="caution">
    <text evidence="12">Lacks conserved residue(s) required for the propagation of feature annotation.</text>
</comment>
<dbReference type="AlphaFoldDB" id="A0A840F474"/>
<evidence type="ECO:0000313" key="15">
    <source>
        <dbReference type="Proteomes" id="UP000529795"/>
    </source>
</evidence>
<evidence type="ECO:0000256" key="6">
    <source>
        <dbReference type="ARBA" id="ARBA00022741"/>
    </source>
</evidence>
<dbReference type="InterPro" id="IPR003593">
    <property type="entry name" value="AAA+_ATPase"/>
</dbReference>